<feature type="region of interest" description="Disordered" evidence="8">
    <location>
        <begin position="215"/>
        <end position="238"/>
    </location>
</feature>
<keyword evidence="2" id="KW-0479">Metal-binding</keyword>
<dbReference type="GeneID" id="95979530"/>
<keyword evidence="10" id="KW-1185">Reference proteome</keyword>
<feature type="compositionally biased region" description="Basic and acidic residues" evidence="8">
    <location>
        <begin position="907"/>
        <end position="916"/>
    </location>
</feature>
<protein>
    <recommendedName>
        <fullName evidence="11">37S ribosomal protein Rsm22</fullName>
    </recommendedName>
</protein>
<comment type="subcellular location">
    <subcellularLocation>
        <location evidence="1">Mitochondrion</location>
    </subcellularLocation>
</comment>
<dbReference type="PANTHER" id="PTHR13184:SF5">
    <property type="entry name" value="METHYLTRANSFERASE-LIKE PROTEIN 17, MITOCHONDRIAL"/>
    <property type="match status" value="1"/>
</dbReference>
<organism evidence="9 10">
    <name type="scientific">Neodothiora populina</name>
    <dbReference type="NCBI Taxonomy" id="2781224"/>
    <lineage>
        <taxon>Eukaryota</taxon>
        <taxon>Fungi</taxon>
        <taxon>Dikarya</taxon>
        <taxon>Ascomycota</taxon>
        <taxon>Pezizomycotina</taxon>
        <taxon>Dothideomycetes</taxon>
        <taxon>Dothideomycetidae</taxon>
        <taxon>Dothideales</taxon>
        <taxon>Dothioraceae</taxon>
        <taxon>Neodothiora</taxon>
    </lineage>
</organism>
<feature type="compositionally biased region" description="Acidic residues" evidence="8">
    <location>
        <begin position="215"/>
        <end position="235"/>
    </location>
</feature>
<dbReference type="Proteomes" id="UP001562354">
    <property type="component" value="Unassembled WGS sequence"/>
</dbReference>
<accession>A0ABR3P609</accession>
<reference evidence="9 10" key="1">
    <citation type="submission" date="2024-07" db="EMBL/GenBank/DDBJ databases">
        <title>Draft sequence of the Neodothiora populina.</title>
        <authorList>
            <person name="Drown D.D."/>
            <person name="Schuette U.S."/>
            <person name="Buechlein A.B."/>
            <person name="Rusch D.R."/>
            <person name="Winton L.W."/>
            <person name="Adams G.A."/>
        </authorList>
    </citation>
    <scope>NUCLEOTIDE SEQUENCE [LARGE SCALE GENOMIC DNA]</scope>
    <source>
        <strain evidence="9 10">CPC 39397</strain>
    </source>
</reference>
<comment type="function">
    <text evidence="7">Mitochondrial ribosome (mitoribosome) assembly factor. Binds at the interface of the head and body domains of the mitochondrial small ribosomal subunit (mt-SSU), occluding the mRNA channel and preventing compaction of the head domain towards the body. Probable inactive methyltransferase: retains the characteristic folding and ability to bind S-adenosyl-L-methionine, but it probably lost its methyltransferase activity.</text>
</comment>
<gene>
    <name evidence="9" type="ORF">AAFC00_005831</name>
</gene>
<feature type="region of interest" description="Disordered" evidence="8">
    <location>
        <begin position="31"/>
        <end position="67"/>
    </location>
</feature>
<keyword evidence="4" id="KW-0408">Iron</keyword>
<evidence type="ECO:0000256" key="4">
    <source>
        <dbReference type="ARBA" id="ARBA00023004"/>
    </source>
</evidence>
<evidence type="ECO:0008006" key="11">
    <source>
        <dbReference type="Google" id="ProtNLM"/>
    </source>
</evidence>
<feature type="compositionally biased region" description="Polar residues" evidence="8">
    <location>
        <begin position="35"/>
        <end position="67"/>
    </location>
</feature>
<evidence type="ECO:0000256" key="5">
    <source>
        <dbReference type="ARBA" id="ARBA00023014"/>
    </source>
</evidence>
<evidence type="ECO:0000256" key="3">
    <source>
        <dbReference type="ARBA" id="ARBA00022946"/>
    </source>
</evidence>
<feature type="compositionally biased region" description="Low complexity" evidence="8">
    <location>
        <begin position="851"/>
        <end position="863"/>
    </location>
</feature>
<dbReference type="InterPro" id="IPR052571">
    <property type="entry name" value="Mt_RNA_Methyltransferase"/>
</dbReference>
<feature type="compositionally biased region" description="Basic and acidic residues" evidence="8">
    <location>
        <begin position="884"/>
        <end position="893"/>
    </location>
</feature>
<evidence type="ECO:0000256" key="8">
    <source>
        <dbReference type="SAM" id="MobiDB-lite"/>
    </source>
</evidence>
<sequence length="930" mass="102323">MSLVQLHQSACASCRIRSLIAAKQFARTRTPLPSRWSSSTASNSVRPFSAVSRQLSSQQDARSETIGQRNPELEALIGRLDAKLEAEGLTRQAEDDFDVETTDTPVTHSLHSQEVDFEWDPDATLTPEEVARQARVQFGDSLPEDILDAEEYRIYERLFGPPIRILKAGEEEDDLVDFDESEFQGELGEEINVGTGILKEGRDGQLREVEFIEEEEEDDMAEEGEELDELEETDERESREEAVQKLGPGFDELDDKTLADLAALRVESGDQADTDSGYEIFQRTHPLTIANRFTTPASTLQLPKNSLVDPISIILSGLPPKHISDTAHRVFGGPGLPYSASTPRRGLTMPQKPIPLDTYQGRMSEMDADVYAATIMPGVYATAYSIMVETRKRLGSSWLEGLLKREGGPRILDAGGAGAAVLAARDVLRAEWERMHDTSDDPDSVTAIAEAGGKTGGEYVPAPVGRATVLTGSDSLRQRASALLDDTSFLPRLPDYLHASDEEARDKGKFDIIFAPHTLWQIKEDYIRKQHINNLWSLLSSDGGVLIFFEKGVPRGFEMVAAAREMLLDTRLATPGKEDAMMIGEDIYGNPDGQGVQWGKAPREKGMIIAPCTNHLECPMYVKGSGTSKGRKDHCHFTQRYIRPPFLQKILGAKDRNHEDIDFSYLSIMRGRDLRDKDSDGLIQGERATLAAFAGYEDVDAALEASSAAAVDQQEQAAAQQSLDPTAPAIPDIEQFNSTASDLLDANGDPHSLSLPRAVMPPMKRHGHVIMDVCTPSGTLERWTIPKSFSRQAYRDARKAAWGDLWALGAKTRTNRNMRIGRGKEELGGVDSKSGAINVKGKSRKTRGHVPAAAESSSSSPSPFNKNAKKGGKNVIEVGYDADGNIKEEDIKVKNSGRMRSGQKIKGIRDKRDKKGTGNGRRKRDMMGDM</sequence>
<feature type="region of interest" description="Disordered" evidence="8">
    <location>
        <begin position="823"/>
        <end position="930"/>
    </location>
</feature>
<evidence type="ECO:0000313" key="10">
    <source>
        <dbReference type="Proteomes" id="UP001562354"/>
    </source>
</evidence>
<keyword evidence="3" id="KW-0809">Transit peptide</keyword>
<keyword evidence="6" id="KW-0496">Mitochondrion</keyword>
<evidence type="ECO:0000256" key="6">
    <source>
        <dbReference type="ARBA" id="ARBA00023128"/>
    </source>
</evidence>
<evidence type="ECO:0000313" key="9">
    <source>
        <dbReference type="EMBL" id="KAL1301601.1"/>
    </source>
</evidence>
<name>A0ABR3P609_9PEZI</name>
<proteinExistence type="predicted"/>
<dbReference type="RefSeq" id="XP_069197877.1">
    <property type="nucleotide sequence ID" value="XM_069345678.1"/>
</dbReference>
<dbReference type="EMBL" id="JBFMKM010000013">
    <property type="protein sequence ID" value="KAL1301601.1"/>
    <property type="molecule type" value="Genomic_DNA"/>
</dbReference>
<evidence type="ECO:0000256" key="1">
    <source>
        <dbReference type="ARBA" id="ARBA00004173"/>
    </source>
</evidence>
<comment type="caution">
    <text evidence="9">The sequence shown here is derived from an EMBL/GenBank/DDBJ whole genome shotgun (WGS) entry which is preliminary data.</text>
</comment>
<dbReference type="PANTHER" id="PTHR13184">
    <property type="entry name" value="37S RIBOSOMAL PROTEIN S22"/>
    <property type="match status" value="1"/>
</dbReference>
<dbReference type="InterPro" id="IPR015324">
    <property type="entry name" value="Ribosomal_Rsm22-like"/>
</dbReference>
<evidence type="ECO:0000256" key="7">
    <source>
        <dbReference type="ARBA" id="ARBA00045681"/>
    </source>
</evidence>
<evidence type="ECO:0000256" key="2">
    <source>
        <dbReference type="ARBA" id="ARBA00022723"/>
    </source>
</evidence>
<dbReference type="Pfam" id="PF09243">
    <property type="entry name" value="Rsm22"/>
    <property type="match status" value="3"/>
</dbReference>
<keyword evidence="5" id="KW-0411">Iron-sulfur</keyword>